<proteinExistence type="inferred from homology"/>
<keyword evidence="3 5" id="KW-0560">Oxidoreductase</keyword>
<evidence type="ECO:0000256" key="3">
    <source>
        <dbReference type="ARBA" id="ARBA00023002"/>
    </source>
</evidence>
<dbReference type="PIRSF" id="PIRSF000303">
    <property type="entry name" value="Glutathion_perox"/>
    <property type="match status" value="1"/>
</dbReference>
<evidence type="ECO:0000256" key="4">
    <source>
        <dbReference type="PIRSR" id="PIRSR000303-1"/>
    </source>
</evidence>
<reference evidence="7 8" key="2">
    <citation type="submission" date="2018-06" db="EMBL/GenBank/DDBJ databases">
        <title>Metagenomic assembly of (sub)arctic Cyanobacteria and their associated microbiome from non-axenic cultures.</title>
        <authorList>
            <person name="Baurain D."/>
        </authorList>
    </citation>
    <scope>NUCLEOTIDE SEQUENCE [LARGE SCALE GENOMIC DNA]</scope>
    <source>
        <strain evidence="7">ULC066bin1</strain>
    </source>
</reference>
<gene>
    <name evidence="7" type="ORF">DCF19_02280</name>
</gene>
<dbReference type="EMBL" id="QBML01000002">
    <property type="protein sequence ID" value="PZO44594.1"/>
    <property type="molecule type" value="Genomic_DNA"/>
</dbReference>
<dbReference type="SUPFAM" id="SSF52833">
    <property type="entry name" value="Thioredoxin-like"/>
    <property type="match status" value="1"/>
</dbReference>
<dbReference type="GO" id="GO:0034599">
    <property type="term" value="P:cellular response to oxidative stress"/>
    <property type="evidence" value="ECO:0007669"/>
    <property type="project" value="TreeGrafter"/>
</dbReference>
<comment type="similarity">
    <text evidence="1 5">Belongs to the glutathione peroxidase family.</text>
</comment>
<accession>A0A2W4WHJ5</accession>
<protein>
    <recommendedName>
        <fullName evidence="5">Glutathione peroxidase</fullName>
    </recommendedName>
</protein>
<dbReference type="AlphaFoldDB" id="A0A2W4WHJ5"/>
<keyword evidence="2 5" id="KW-0575">Peroxidase</keyword>
<reference evidence="7 8" key="1">
    <citation type="submission" date="2018-04" db="EMBL/GenBank/DDBJ databases">
        <authorList>
            <person name="Go L.Y."/>
            <person name="Mitchell J.A."/>
        </authorList>
    </citation>
    <scope>NUCLEOTIDE SEQUENCE [LARGE SCALE GENOMIC DNA]</scope>
    <source>
        <strain evidence="7">ULC066bin1</strain>
    </source>
</reference>
<evidence type="ECO:0000256" key="1">
    <source>
        <dbReference type="ARBA" id="ARBA00006926"/>
    </source>
</evidence>
<dbReference type="Proteomes" id="UP000249467">
    <property type="component" value="Unassembled WGS sequence"/>
</dbReference>
<evidence type="ECO:0000259" key="6">
    <source>
        <dbReference type="PROSITE" id="PS51352"/>
    </source>
</evidence>
<dbReference type="PROSITE" id="PS51352">
    <property type="entry name" value="THIOREDOXIN_2"/>
    <property type="match status" value="1"/>
</dbReference>
<feature type="active site" evidence="4">
    <location>
        <position position="36"/>
    </location>
</feature>
<dbReference type="InterPro" id="IPR013766">
    <property type="entry name" value="Thioredoxin_domain"/>
</dbReference>
<dbReference type="PROSITE" id="PS51355">
    <property type="entry name" value="GLUTATHIONE_PEROXID_3"/>
    <property type="match status" value="1"/>
</dbReference>
<comment type="caution">
    <text evidence="7">The sequence shown here is derived from an EMBL/GenBank/DDBJ whole genome shotgun (WGS) entry which is preliminary data.</text>
</comment>
<dbReference type="GO" id="GO:0004601">
    <property type="term" value="F:peroxidase activity"/>
    <property type="evidence" value="ECO:0007669"/>
    <property type="project" value="UniProtKB-KW"/>
</dbReference>
<feature type="domain" description="Thioredoxin" evidence="6">
    <location>
        <begin position="1"/>
        <end position="157"/>
    </location>
</feature>
<dbReference type="FunFam" id="3.40.30.10:FF:000010">
    <property type="entry name" value="Glutathione peroxidase"/>
    <property type="match status" value="1"/>
</dbReference>
<dbReference type="CDD" id="cd00340">
    <property type="entry name" value="GSH_Peroxidase"/>
    <property type="match status" value="1"/>
</dbReference>
<evidence type="ECO:0000313" key="7">
    <source>
        <dbReference type="EMBL" id="PZO44594.1"/>
    </source>
</evidence>
<dbReference type="InterPro" id="IPR000889">
    <property type="entry name" value="Glutathione_peroxidase"/>
</dbReference>
<dbReference type="InterPro" id="IPR036249">
    <property type="entry name" value="Thioredoxin-like_sf"/>
</dbReference>
<organism evidence="7 8">
    <name type="scientific">Pseudanabaena frigida</name>
    <dbReference type="NCBI Taxonomy" id="945775"/>
    <lineage>
        <taxon>Bacteria</taxon>
        <taxon>Bacillati</taxon>
        <taxon>Cyanobacteriota</taxon>
        <taxon>Cyanophyceae</taxon>
        <taxon>Pseudanabaenales</taxon>
        <taxon>Pseudanabaenaceae</taxon>
        <taxon>Pseudanabaena</taxon>
    </lineage>
</organism>
<dbReference type="Pfam" id="PF00255">
    <property type="entry name" value="GSHPx"/>
    <property type="match status" value="1"/>
</dbReference>
<name>A0A2W4WHJ5_9CYAN</name>
<evidence type="ECO:0000313" key="8">
    <source>
        <dbReference type="Proteomes" id="UP000249467"/>
    </source>
</evidence>
<evidence type="ECO:0000256" key="5">
    <source>
        <dbReference type="RuleBase" id="RU000499"/>
    </source>
</evidence>
<dbReference type="PRINTS" id="PR01011">
    <property type="entry name" value="GLUTPROXDASE"/>
</dbReference>
<dbReference type="PANTHER" id="PTHR11592">
    <property type="entry name" value="GLUTATHIONE PEROXIDASE"/>
    <property type="match status" value="1"/>
</dbReference>
<sequence>MSTLYDFKIANIDGQPVDLAQYKDKVALVVNVASKCGYTKQYKGLESLYREYKDKGFEILGFPSNDFGAQEPGTETEIKEFCSLTYDVTFDMFSKVQVKGGGIADIYKYLTDTTGNQVQWNFNKFLVDKEGKVVKYYPSSVAPEDAGLRKDIETLLG</sequence>
<dbReference type="PANTHER" id="PTHR11592:SF78">
    <property type="entry name" value="GLUTATHIONE PEROXIDASE"/>
    <property type="match status" value="1"/>
</dbReference>
<dbReference type="Gene3D" id="3.40.30.10">
    <property type="entry name" value="Glutaredoxin"/>
    <property type="match status" value="1"/>
</dbReference>
<evidence type="ECO:0000256" key="2">
    <source>
        <dbReference type="ARBA" id="ARBA00022559"/>
    </source>
</evidence>